<dbReference type="WBParaSite" id="TCLT_0000205701-mRNA-1">
    <property type="protein sequence ID" value="TCLT_0000205701-mRNA-1"/>
    <property type="gene ID" value="TCLT_0000205701"/>
</dbReference>
<dbReference type="Pfam" id="PF12150">
    <property type="entry name" value="MFP2b"/>
    <property type="match status" value="2"/>
</dbReference>
<protein>
    <submittedName>
        <fullName evidence="3">Clr2_transil domain-containing protein</fullName>
    </submittedName>
</protein>
<keyword evidence="2" id="KW-1185">Reference proteome</keyword>
<dbReference type="EMBL" id="UYYF01000349">
    <property type="protein sequence ID" value="VDM97805.1"/>
    <property type="molecule type" value="Genomic_DNA"/>
</dbReference>
<dbReference type="AlphaFoldDB" id="A0A0N5CPC0"/>
<dbReference type="Proteomes" id="UP000276776">
    <property type="component" value="Unassembled WGS sequence"/>
</dbReference>
<proteinExistence type="predicted"/>
<organism evidence="3">
    <name type="scientific">Thelazia callipaeda</name>
    <name type="common">Oriental eyeworm</name>
    <name type="synonym">Parasitic nematode</name>
    <dbReference type="NCBI Taxonomy" id="103827"/>
    <lineage>
        <taxon>Eukaryota</taxon>
        <taxon>Metazoa</taxon>
        <taxon>Ecdysozoa</taxon>
        <taxon>Nematoda</taxon>
        <taxon>Chromadorea</taxon>
        <taxon>Rhabditida</taxon>
        <taxon>Spirurina</taxon>
        <taxon>Spiruromorpha</taxon>
        <taxon>Thelazioidea</taxon>
        <taxon>Thelaziidae</taxon>
        <taxon>Thelazia</taxon>
    </lineage>
</organism>
<evidence type="ECO:0000313" key="3">
    <source>
        <dbReference type="WBParaSite" id="TCLT_0000205701-mRNA-1"/>
    </source>
</evidence>
<dbReference type="SUPFAM" id="SSF141739">
    <property type="entry name" value="MFPT repeat-like"/>
    <property type="match status" value="2"/>
</dbReference>
<dbReference type="PANTHER" id="PTHR31578">
    <property type="entry name" value="PROTEIN CBG21223-RELATED"/>
    <property type="match status" value="1"/>
</dbReference>
<dbReference type="PANTHER" id="PTHR31578:SF3">
    <property type="entry name" value="NEMATODE SPECIFIC PEPTIDE FAMILY"/>
    <property type="match status" value="1"/>
</dbReference>
<sequence length="282" mass="32058">MNSQNKTEVDKWADQVIGAPLINNPVTVPNQQNMYIARYIREGFVYFGKAWDECGGVQCEFAYGGKKLKGSNINGKIQILTYDGNHITTGFFYEWIQLAKWLNHTSDGYHSLLCCGHSNGVIFWPQKSALGTLNTEKNIATFVCNGKVISLTVSEILEFLVLVRNTRDRPLHCLCGYCQKKNSLEKISYSPARMLMVNEWADYHINDTFPTSKHLIKALNRPLNTLDGPQDQYVALWYHFGTAVMGRAWNNSEGKIAAAFVRLLHLLLHLKKTNITTNYIFL</sequence>
<accession>A0A0N5CPC0</accession>
<gene>
    <name evidence="1" type="ORF">TCLT_LOCUS2058</name>
</gene>
<reference evidence="1 2" key="2">
    <citation type="submission" date="2018-11" db="EMBL/GenBank/DDBJ databases">
        <authorList>
            <consortium name="Pathogen Informatics"/>
        </authorList>
    </citation>
    <scope>NUCLEOTIDE SEQUENCE [LARGE SCALE GENOMIC DNA]</scope>
</reference>
<dbReference type="OMA" id="GFFYEWI"/>
<name>A0A0N5CPC0_THECL</name>
<dbReference type="OrthoDB" id="5863054at2759"/>
<evidence type="ECO:0000313" key="1">
    <source>
        <dbReference type="EMBL" id="VDM97805.1"/>
    </source>
</evidence>
<evidence type="ECO:0000313" key="2">
    <source>
        <dbReference type="Proteomes" id="UP000276776"/>
    </source>
</evidence>
<dbReference type="InterPro" id="IPR021010">
    <property type="entry name" value="Cytosolic_motility_protein"/>
</dbReference>
<reference evidence="3" key="1">
    <citation type="submission" date="2017-02" db="UniProtKB">
        <authorList>
            <consortium name="WormBaseParasite"/>
        </authorList>
    </citation>
    <scope>IDENTIFICATION</scope>
</reference>